<dbReference type="InterPro" id="IPR029017">
    <property type="entry name" value="Enolase-like_N"/>
</dbReference>
<feature type="domain" description="Mandelate racemase/muconate lactonizing enzyme C-terminal" evidence="3">
    <location>
        <begin position="143"/>
        <end position="302"/>
    </location>
</feature>
<evidence type="ECO:0000259" key="3">
    <source>
        <dbReference type="SMART" id="SM00922"/>
    </source>
</evidence>
<comment type="caution">
    <text evidence="4">The sequence shown here is derived from an EMBL/GenBank/DDBJ whole genome shotgun (WGS) entry which is preliminary data.</text>
</comment>
<evidence type="ECO:0000313" key="4">
    <source>
        <dbReference type="EMBL" id="MBC8560562.1"/>
    </source>
</evidence>
<dbReference type="PANTHER" id="PTHR48080:SF2">
    <property type="entry name" value="D-GALACTONATE DEHYDRATASE"/>
    <property type="match status" value="1"/>
</dbReference>
<dbReference type="PANTHER" id="PTHR48080">
    <property type="entry name" value="D-GALACTONATE DEHYDRATASE-RELATED"/>
    <property type="match status" value="1"/>
</dbReference>
<dbReference type="Gene3D" id="3.30.390.10">
    <property type="entry name" value="Enolase-like, N-terminal domain"/>
    <property type="match status" value="1"/>
</dbReference>
<dbReference type="Pfam" id="PF02746">
    <property type="entry name" value="MR_MLE_N"/>
    <property type="match status" value="1"/>
</dbReference>
<dbReference type="SFLD" id="SFLDS00001">
    <property type="entry name" value="Enolase"/>
    <property type="match status" value="1"/>
</dbReference>
<gene>
    <name evidence="4" type="ORF">H8710_10855</name>
</gene>
<dbReference type="SUPFAM" id="SSF51604">
    <property type="entry name" value="Enolase C-terminal domain-like"/>
    <property type="match status" value="1"/>
</dbReference>
<dbReference type="SMART" id="SM00922">
    <property type="entry name" value="MR_MLE"/>
    <property type="match status" value="1"/>
</dbReference>
<evidence type="ECO:0000256" key="1">
    <source>
        <dbReference type="ARBA" id="ARBA00022723"/>
    </source>
</evidence>
<evidence type="ECO:0000256" key="2">
    <source>
        <dbReference type="ARBA" id="ARBA00023239"/>
    </source>
</evidence>
<dbReference type="SUPFAM" id="SSF54826">
    <property type="entry name" value="Enolase N-terminal domain-like"/>
    <property type="match status" value="1"/>
</dbReference>
<keyword evidence="2" id="KW-0456">Lyase</keyword>
<dbReference type="EMBL" id="JACRSV010000003">
    <property type="protein sequence ID" value="MBC8560562.1"/>
    <property type="molecule type" value="Genomic_DNA"/>
</dbReference>
<reference evidence="4" key="1">
    <citation type="submission" date="2020-08" db="EMBL/GenBank/DDBJ databases">
        <title>Genome public.</title>
        <authorList>
            <person name="Liu C."/>
            <person name="Sun Q."/>
        </authorList>
    </citation>
    <scope>NUCLEOTIDE SEQUENCE</scope>
    <source>
        <strain evidence="4">NSJ-33</strain>
    </source>
</reference>
<organism evidence="4 5">
    <name type="scientific">Fumia xinanensis</name>
    <dbReference type="NCBI Taxonomy" id="2763659"/>
    <lineage>
        <taxon>Bacteria</taxon>
        <taxon>Bacillati</taxon>
        <taxon>Bacillota</taxon>
        <taxon>Clostridia</taxon>
        <taxon>Eubacteriales</taxon>
        <taxon>Oscillospiraceae</taxon>
        <taxon>Fumia</taxon>
    </lineage>
</organism>
<dbReference type="Proteomes" id="UP000610760">
    <property type="component" value="Unassembled WGS sequence"/>
</dbReference>
<keyword evidence="5" id="KW-1185">Reference proteome</keyword>
<protein>
    <submittedName>
        <fullName evidence="4">Mandelate racemase/muconate lactonizing enzyme family protein</fullName>
    </submittedName>
</protein>
<dbReference type="Pfam" id="PF13378">
    <property type="entry name" value="MR_MLE_C"/>
    <property type="match status" value="1"/>
</dbReference>
<dbReference type="CDD" id="cd03316">
    <property type="entry name" value="MR_like"/>
    <property type="match status" value="1"/>
</dbReference>
<dbReference type="SFLD" id="SFLDG00179">
    <property type="entry name" value="mandelate_racemase"/>
    <property type="match status" value="1"/>
</dbReference>
<name>A0A926E3U7_9FIRM</name>
<sequence>MELKEKIQQNVNTCSAPSALKITDIRFTDIEGGPFENSLIKVYTNQGIVGFGEVRDFACKQYALMLKSRLINENPCDVDRLFHRIKQFGYHGRQGGGVSGIEVALWDIVGKAYSVPVYQLIGGKYRDTVTVYCDTDVYGKHDGKAMGAALKKRMEKGFKFLKMDVGIDLLLDEPGTLCAPAWILDAMREDADMPVFKRGGHTTEENLKEKAIYDLYNIEHPFTGIHITEKGLDFLEQYVADARSVVGYDVPISIDHFGHIGAEDCIRLLRRLEKYNIAWAEDLLPWQYTKQWQRIAAATTVPLCTGEDTYGKEAFREIVSSGAFSVIHPDILTAGGILETKKIGEIAEEHGVAMAIHNAESPVAFLAAVHTAAATRNFLALEHHSNDIPWWNDIVIGCDKPIIADGQAKVPTAPGLGITDINDEALKEHMHSKVKGLWEDTSDWDYIWSHDRLWS</sequence>
<accession>A0A926E3U7</accession>
<dbReference type="Gene3D" id="3.20.20.120">
    <property type="entry name" value="Enolase-like C-terminal domain"/>
    <property type="match status" value="1"/>
</dbReference>
<dbReference type="InterPro" id="IPR013342">
    <property type="entry name" value="Mandelate_racemase_C"/>
</dbReference>
<proteinExistence type="predicted"/>
<dbReference type="GO" id="GO:0046872">
    <property type="term" value="F:metal ion binding"/>
    <property type="evidence" value="ECO:0007669"/>
    <property type="project" value="UniProtKB-KW"/>
</dbReference>
<dbReference type="GO" id="GO:0016829">
    <property type="term" value="F:lyase activity"/>
    <property type="evidence" value="ECO:0007669"/>
    <property type="project" value="UniProtKB-KW"/>
</dbReference>
<dbReference type="InterPro" id="IPR013341">
    <property type="entry name" value="Mandelate_racemase_N_dom"/>
</dbReference>
<dbReference type="InterPro" id="IPR034593">
    <property type="entry name" value="DgoD-like"/>
</dbReference>
<keyword evidence="1" id="KW-0479">Metal-binding</keyword>
<dbReference type="InterPro" id="IPR029065">
    <property type="entry name" value="Enolase_C-like"/>
</dbReference>
<dbReference type="InterPro" id="IPR036849">
    <property type="entry name" value="Enolase-like_C_sf"/>
</dbReference>
<evidence type="ECO:0000313" key="5">
    <source>
        <dbReference type="Proteomes" id="UP000610760"/>
    </source>
</evidence>
<dbReference type="RefSeq" id="WP_249295601.1">
    <property type="nucleotide sequence ID" value="NZ_JACRSV010000003.1"/>
</dbReference>
<dbReference type="AlphaFoldDB" id="A0A926E3U7"/>